<feature type="region of interest" description="Disordered" evidence="6">
    <location>
        <begin position="59"/>
        <end position="149"/>
    </location>
</feature>
<feature type="domain" description="Exostosin GT47" evidence="7">
    <location>
        <begin position="331"/>
        <end position="482"/>
    </location>
</feature>
<evidence type="ECO:0000256" key="5">
    <source>
        <dbReference type="ARBA" id="ARBA00023034"/>
    </source>
</evidence>
<dbReference type="Pfam" id="PF03016">
    <property type="entry name" value="Exostosin_GT47"/>
    <property type="match status" value="2"/>
</dbReference>
<gene>
    <name evidence="8" type="ORF">TCM_006588</name>
</gene>
<keyword evidence="9" id="KW-1185">Reference proteome</keyword>
<accession>A0A061DY35</accession>
<dbReference type="InParanoid" id="A0A061DY35"/>
<dbReference type="PANTHER" id="PTHR11062">
    <property type="entry name" value="EXOSTOSIN HEPARAN SULFATE GLYCOSYLTRANSFERASE -RELATED"/>
    <property type="match status" value="1"/>
</dbReference>
<evidence type="ECO:0000256" key="1">
    <source>
        <dbReference type="ARBA" id="ARBA00004323"/>
    </source>
</evidence>
<dbReference type="AlphaFoldDB" id="A0A061DY35"/>
<feature type="compositionally biased region" description="Polar residues" evidence="6">
    <location>
        <begin position="121"/>
        <end position="134"/>
    </location>
</feature>
<name>A0A061DY35_THECC</name>
<dbReference type="GO" id="GO:0016757">
    <property type="term" value="F:glycosyltransferase activity"/>
    <property type="evidence" value="ECO:0007669"/>
    <property type="project" value="UniProtKB-KW"/>
</dbReference>
<dbReference type="InterPro" id="IPR040911">
    <property type="entry name" value="Exostosin_GT47"/>
</dbReference>
<dbReference type="HOGENOM" id="CLU_415279_0_0_1"/>
<dbReference type="EMBL" id="CM001880">
    <property type="protein sequence ID" value="EOX97610.1"/>
    <property type="molecule type" value="Genomic_DNA"/>
</dbReference>
<comment type="similarity">
    <text evidence="2">Belongs to the glycosyltransferase 47 family.</text>
</comment>
<keyword evidence="5" id="KW-0333">Golgi apparatus</keyword>
<dbReference type="InterPro" id="IPR004263">
    <property type="entry name" value="Exostosin"/>
</dbReference>
<keyword evidence="4" id="KW-0812">Transmembrane</keyword>
<keyword evidence="4" id="KW-0735">Signal-anchor</keyword>
<dbReference type="Gramene" id="EOX97610">
    <property type="protein sequence ID" value="EOX97610"/>
    <property type="gene ID" value="TCM_006588"/>
</dbReference>
<evidence type="ECO:0000313" key="8">
    <source>
        <dbReference type="EMBL" id="EOX97610.1"/>
    </source>
</evidence>
<evidence type="ECO:0000256" key="6">
    <source>
        <dbReference type="SAM" id="MobiDB-lite"/>
    </source>
</evidence>
<dbReference type="eggNOG" id="KOG1021">
    <property type="taxonomic scope" value="Eukaryota"/>
</dbReference>
<feature type="compositionally biased region" description="Basic residues" evidence="6">
    <location>
        <begin position="76"/>
        <end position="86"/>
    </location>
</feature>
<dbReference type="Proteomes" id="UP000026915">
    <property type="component" value="Chromosome 2"/>
</dbReference>
<feature type="domain" description="Exostosin GT47" evidence="7">
    <location>
        <begin position="571"/>
        <end position="608"/>
    </location>
</feature>
<evidence type="ECO:0000256" key="3">
    <source>
        <dbReference type="ARBA" id="ARBA00022676"/>
    </source>
</evidence>
<organism evidence="8 9">
    <name type="scientific">Theobroma cacao</name>
    <name type="common">Cacao</name>
    <name type="synonym">Cocoa</name>
    <dbReference type="NCBI Taxonomy" id="3641"/>
    <lineage>
        <taxon>Eukaryota</taxon>
        <taxon>Viridiplantae</taxon>
        <taxon>Streptophyta</taxon>
        <taxon>Embryophyta</taxon>
        <taxon>Tracheophyta</taxon>
        <taxon>Spermatophyta</taxon>
        <taxon>Magnoliopsida</taxon>
        <taxon>eudicotyledons</taxon>
        <taxon>Gunneridae</taxon>
        <taxon>Pentapetalae</taxon>
        <taxon>rosids</taxon>
        <taxon>malvids</taxon>
        <taxon>Malvales</taxon>
        <taxon>Malvaceae</taxon>
        <taxon>Byttnerioideae</taxon>
        <taxon>Theobroma</taxon>
    </lineage>
</organism>
<protein>
    <submittedName>
        <fullName evidence="8">Exostosin family protein</fullName>
    </submittedName>
</protein>
<evidence type="ECO:0000259" key="7">
    <source>
        <dbReference type="Pfam" id="PF03016"/>
    </source>
</evidence>
<dbReference type="GO" id="GO:0000139">
    <property type="term" value="C:Golgi membrane"/>
    <property type="evidence" value="ECO:0007669"/>
    <property type="project" value="UniProtKB-SubCell"/>
</dbReference>
<reference evidence="8 9" key="1">
    <citation type="journal article" date="2013" name="Genome Biol.">
        <title>The genome sequence of the most widely cultivated cacao type and its use to identify candidate genes regulating pod color.</title>
        <authorList>
            <person name="Motamayor J.C."/>
            <person name="Mockaitis K."/>
            <person name="Schmutz J."/>
            <person name="Haiminen N."/>
            <person name="Iii D.L."/>
            <person name="Cornejo O."/>
            <person name="Findley S.D."/>
            <person name="Zheng P."/>
            <person name="Utro F."/>
            <person name="Royaert S."/>
            <person name="Saski C."/>
            <person name="Jenkins J."/>
            <person name="Podicheti R."/>
            <person name="Zhao M."/>
            <person name="Scheffler B.E."/>
            <person name="Stack J.C."/>
            <person name="Feltus F.A."/>
            <person name="Mustiga G.M."/>
            <person name="Amores F."/>
            <person name="Phillips W."/>
            <person name="Marelli J.P."/>
            <person name="May G.D."/>
            <person name="Shapiro H."/>
            <person name="Ma J."/>
            <person name="Bustamante C.D."/>
            <person name="Schnell R.J."/>
            <person name="Main D."/>
            <person name="Gilbert D."/>
            <person name="Parida L."/>
            <person name="Kuhn D.N."/>
        </authorList>
    </citation>
    <scope>NUCLEOTIDE SEQUENCE [LARGE SCALE GENOMIC DNA]</scope>
    <source>
        <strain evidence="9">cv. Matina 1-6</strain>
    </source>
</reference>
<keyword evidence="3" id="KW-0328">Glycosyltransferase</keyword>
<feature type="region of interest" description="Disordered" evidence="6">
    <location>
        <begin position="273"/>
        <end position="292"/>
    </location>
</feature>
<evidence type="ECO:0000256" key="4">
    <source>
        <dbReference type="ARBA" id="ARBA00022968"/>
    </source>
</evidence>
<sequence length="661" mass="76170">MVLNFFSGETLFSAFKSIASLLGIWVFVPRMSRCLPFPSPGYVRNGVSGEALSELIKGEARKRRKEREQGEICQKKPGHRERRKRLRSNEGGGRSEIQGKTEYGTQEMESSSLTEELKQPISDSFYESSDYSQSIRKKRNSRSRNECHNHGNIVQTDFQLRTHKTPEALSSKPDCSTLMMDSVVQKKLELPVEEQFSSASGVPATDVQEFVPPPLRELCHSSQTARIYMDEKSKMTLTEQFRELVENWLPRPLQIEQFDVGVQKKLELDPTPVKEQLSSDCGVPATDEKSEMAPTSSCSEISFLQIESQFRPTASVVHSPEAFKLDYAEMENEFKIFVYAEDPNTYYYPEQGFVGGGKYTSEGYFFKNIKESGFLTNDPEKAHLFFIPLSCYEMSRKGLSYDNMTRNVKDFVQSLMVKYPFWNRTLGTDHFFLTCHDIGLKATVGVPHLVKNSIRVVCASGDDDGYIPRKDLTLLQIMQPFAFPAARFDPENRDIRTFWPVYTGNAISLEKYYNRSKFCIFPGLSHVHGARIALSIHHGCVPERLFPVLVDLFSFIDCDLLPKLFNSLLPPVILSDKHDLPFNDILDWNKFSIIIKVDDIERLKLILGRISKEKFRYLHYNTVQVQRHLQWNSPPIKYDAFHMVLYQLWLRRHVSKCRMNY</sequence>
<dbReference type="PANTHER" id="PTHR11062:SF43">
    <property type="entry name" value="EXOSTOSIN FAMILY PROTEIN"/>
    <property type="match status" value="1"/>
</dbReference>
<evidence type="ECO:0000256" key="2">
    <source>
        <dbReference type="ARBA" id="ARBA00010271"/>
    </source>
</evidence>
<comment type="subcellular location">
    <subcellularLocation>
        <location evidence="1">Golgi apparatus membrane</location>
        <topology evidence="1">Single-pass type II membrane protein</topology>
    </subcellularLocation>
</comment>
<feature type="compositionally biased region" description="Polar residues" evidence="6">
    <location>
        <begin position="103"/>
        <end position="114"/>
    </location>
</feature>
<proteinExistence type="inferred from homology"/>
<evidence type="ECO:0000313" key="9">
    <source>
        <dbReference type="Proteomes" id="UP000026915"/>
    </source>
</evidence>
<keyword evidence="3" id="KW-0808">Transferase</keyword>